<dbReference type="Proteomes" id="UP000241639">
    <property type="component" value="Unassembled WGS sequence"/>
</dbReference>
<evidence type="ECO:0000256" key="3">
    <source>
        <dbReference type="PIRSR" id="PIRSR001235-1"/>
    </source>
</evidence>
<evidence type="ECO:0000256" key="2">
    <source>
        <dbReference type="ARBA" id="ARBA00022801"/>
    </source>
</evidence>
<keyword evidence="3" id="KW-0862">Zinc</keyword>
<feature type="binding site" evidence="3">
    <location>
        <position position="193"/>
    </location>
    <ligand>
        <name>Zn(2+)</name>
        <dbReference type="ChEBI" id="CHEBI:29105"/>
        <label>1</label>
    </ligand>
</feature>
<dbReference type="Gene3D" id="3.40.630.10">
    <property type="entry name" value="Zn peptidases"/>
    <property type="match status" value="1"/>
</dbReference>
<dbReference type="SUPFAM" id="SSF53187">
    <property type="entry name" value="Zn-dependent exopeptidases"/>
    <property type="match status" value="1"/>
</dbReference>
<feature type="binding site" evidence="3">
    <location>
        <position position="82"/>
    </location>
    <ligand>
        <name>Zn(2+)</name>
        <dbReference type="ChEBI" id="CHEBI:29105"/>
        <label>1</label>
    </ligand>
</feature>
<evidence type="ECO:0000256" key="1">
    <source>
        <dbReference type="ARBA" id="ARBA00006153"/>
    </source>
</evidence>
<feature type="binding site" evidence="3">
    <location>
        <position position="383"/>
    </location>
    <ligand>
        <name>Zn(2+)</name>
        <dbReference type="ChEBI" id="CHEBI:29105"/>
        <label>2</label>
    </ligand>
</feature>
<dbReference type="InterPro" id="IPR036264">
    <property type="entry name" value="Bact_exopeptidase_dim_dom"/>
</dbReference>
<dbReference type="SUPFAM" id="SSF55031">
    <property type="entry name" value="Bacterial exopeptidase dimerisation domain"/>
    <property type="match status" value="1"/>
</dbReference>
<feature type="binding site" evidence="3">
    <location>
        <position position="128"/>
    </location>
    <ligand>
        <name>Zn(2+)</name>
        <dbReference type="ChEBI" id="CHEBI:29105"/>
        <label>2</label>
    </ligand>
</feature>
<evidence type="ECO:0000313" key="5">
    <source>
        <dbReference type="EMBL" id="PTM59342.1"/>
    </source>
</evidence>
<dbReference type="InterPro" id="IPR010158">
    <property type="entry name" value="Amidase_Cbmase"/>
</dbReference>
<protein>
    <submittedName>
        <fullName evidence="5">Allantoate deiminase/N-carbamoyl-L-amino-acid hydrolase</fullName>
    </submittedName>
</protein>
<keyword evidence="6" id="KW-1185">Reference proteome</keyword>
<proteinExistence type="inferred from homology"/>
<dbReference type="GO" id="GO:0016813">
    <property type="term" value="F:hydrolase activity, acting on carbon-nitrogen (but not peptide) bonds, in linear amidines"/>
    <property type="evidence" value="ECO:0007669"/>
    <property type="project" value="InterPro"/>
</dbReference>
<dbReference type="Pfam" id="PF01546">
    <property type="entry name" value="Peptidase_M20"/>
    <property type="match status" value="1"/>
</dbReference>
<feature type="binding site" evidence="3">
    <location>
        <position position="93"/>
    </location>
    <ligand>
        <name>Zn(2+)</name>
        <dbReference type="ChEBI" id="CHEBI:29105"/>
        <label>1</label>
    </ligand>
</feature>
<dbReference type="AlphaFoldDB" id="A0A2T4ZBU9"/>
<reference evidence="5 6" key="1">
    <citation type="submission" date="2018-04" db="EMBL/GenBank/DDBJ databases">
        <title>Genomic Encyclopedia of Archaeal and Bacterial Type Strains, Phase II (KMG-II): from individual species to whole genera.</title>
        <authorList>
            <person name="Goeker M."/>
        </authorList>
    </citation>
    <scope>NUCLEOTIDE SEQUENCE [LARGE SCALE GENOMIC DNA]</scope>
    <source>
        <strain evidence="5 6">DSM 45169</strain>
    </source>
</reference>
<comment type="similarity">
    <text evidence="1">Belongs to the peptidase M20 family.</text>
</comment>
<keyword evidence="2 5" id="KW-0378">Hydrolase</keyword>
<dbReference type="NCBIfam" id="TIGR01879">
    <property type="entry name" value="hydantase"/>
    <property type="match status" value="1"/>
</dbReference>
<dbReference type="PANTHER" id="PTHR32494">
    <property type="entry name" value="ALLANTOATE DEIMINASE-RELATED"/>
    <property type="match status" value="1"/>
</dbReference>
<dbReference type="CDD" id="cd03884">
    <property type="entry name" value="M20_bAS"/>
    <property type="match status" value="1"/>
</dbReference>
<dbReference type="EMBL" id="PZZP01000001">
    <property type="protein sequence ID" value="PTM59342.1"/>
    <property type="molecule type" value="Genomic_DNA"/>
</dbReference>
<dbReference type="OrthoDB" id="9808195at2"/>
<dbReference type="Pfam" id="PF07687">
    <property type="entry name" value="M20_dimer"/>
    <property type="match status" value="1"/>
</dbReference>
<feature type="binding site" evidence="3">
    <location>
        <position position="93"/>
    </location>
    <ligand>
        <name>Zn(2+)</name>
        <dbReference type="ChEBI" id="CHEBI:29105"/>
        <label>2</label>
    </ligand>
</feature>
<dbReference type="RefSeq" id="WP_107726257.1">
    <property type="nucleotide sequence ID" value="NZ_PZZP01000001.1"/>
</dbReference>
<evidence type="ECO:0000313" key="6">
    <source>
        <dbReference type="Proteomes" id="UP000241639"/>
    </source>
</evidence>
<sequence length="411" mass="45017">MLMQETTKRVEQLIRDLSRFNETPEKGITRRFLTSIDQEAKHYLIQHAQEQGLTVKEDAIGNIFCTLPGSNPDLPAVWTGSHVDAPLHGGMFDGVVGVVGALEALRLIREQDIARERNIIAVIFASEEPTRFGVGCLGSRALIGQLSETMLDDLVDQDGISLRQALIQQGRNPGAAVNSPADPKHIHKFVELHIEQGIVLEKLEKQIGIVTAIAAPADIRLQLYGVQGHAGATPMNLRKDAFAALGEISMALERLARQWNCVGTIGSVEVDPGTSNVIPGLVTCSIDIRGVETESFHSMLEKLHQEITNICSGRGIQFNWTLLSKDDPVQTDTKIVQSIESQCRTLGLSYHHMPSGAYHDSMIMAAISQVGMIFVPSRDGISHDHREWTNFEAIASGISVLTQTLIQLSQK</sequence>
<dbReference type="Gene3D" id="3.30.70.360">
    <property type="match status" value="1"/>
</dbReference>
<feature type="domain" description="Peptidase M20 dimerisation" evidence="4">
    <location>
        <begin position="219"/>
        <end position="310"/>
    </location>
</feature>
<dbReference type="GO" id="GO:0046872">
    <property type="term" value="F:metal ion binding"/>
    <property type="evidence" value="ECO:0007669"/>
    <property type="project" value="UniProtKB-KW"/>
</dbReference>
<comment type="caution">
    <text evidence="5">The sequence shown here is derived from an EMBL/GenBank/DDBJ whole genome shotgun (WGS) entry which is preliminary data.</text>
</comment>
<comment type="cofactor">
    <cofactor evidence="3">
        <name>Zn(2+)</name>
        <dbReference type="ChEBI" id="CHEBI:29105"/>
    </cofactor>
    <text evidence="3">Binds 2 Zn(2+) ions per subunit.</text>
</comment>
<dbReference type="NCBIfam" id="NF006771">
    <property type="entry name" value="PRK09290.1-5"/>
    <property type="match status" value="1"/>
</dbReference>
<gene>
    <name evidence="5" type="ORF">C8J48_1955</name>
</gene>
<accession>A0A2T4ZBU9</accession>
<name>A0A2T4ZBU9_9BACL</name>
<dbReference type="InterPro" id="IPR011650">
    <property type="entry name" value="Peptidase_M20_dimer"/>
</dbReference>
<dbReference type="PIRSF" id="PIRSF001235">
    <property type="entry name" value="Amidase_carbamoylase"/>
    <property type="match status" value="1"/>
</dbReference>
<dbReference type="InterPro" id="IPR002933">
    <property type="entry name" value="Peptidase_M20"/>
</dbReference>
<evidence type="ECO:0000259" key="4">
    <source>
        <dbReference type="Pfam" id="PF07687"/>
    </source>
</evidence>
<keyword evidence="3" id="KW-0479">Metal-binding</keyword>
<dbReference type="PANTHER" id="PTHR32494:SF5">
    <property type="entry name" value="ALLANTOATE AMIDOHYDROLASE"/>
    <property type="match status" value="1"/>
</dbReference>
<organism evidence="5 6">
    <name type="scientific">Desmospora activa DSM 45169</name>
    <dbReference type="NCBI Taxonomy" id="1121389"/>
    <lineage>
        <taxon>Bacteria</taxon>
        <taxon>Bacillati</taxon>
        <taxon>Bacillota</taxon>
        <taxon>Bacilli</taxon>
        <taxon>Bacillales</taxon>
        <taxon>Thermoactinomycetaceae</taxon>
        <taxon>Desmospora</taxon>
    </lineage>
</organism>